<dbReference type="AlphaFoldDB" id="A0AAU9JNC1"/>
<organism evidence="2 3">
    <name type="scientific">Blepharisma stoltei</name>
    <dbReference type="NCBI Taxonomy" id="1481888"/>
    <lineage>
        <taxon>Eukaryota</taxon>
        <taxon>Sar</taxon>
        <taxon>Alveolata</taxon>
        <taxon>Ciliophora</taxon>
        <taxon>Postciliodesmatophora</taxon>
        <taxon>Heterotrichea</taxon>
        <taxon>Heterotrichida</taxon>
        <taxon>Blepharismidae</taxon>
        <taxon>Blepharisma</taxon>
    </lineage>
</organism>
<name>A0AAU9JNC1_9CILI</name>
<evidence type="ECO:0000256" key="1">
    <source>
        <dbReference type="SAM" id="MobiDB-lite"/>
    </source>
</evidence>
<evidence type="ECO:0000313" key="2">
    <source>
        <dbReference type="EMBL" id="CAG9327219.1"/>
    </source>
</evidence>
<accession>A0AAU9JNC1</accession>
<feature type="compositionally biased region" description="Basic residues" evidence="1">
    <location>
        <begin position="198"/>
        <end position="210"/>
    </location>
</feature>
<gene>
    <name evidence="2" type="ORF">BSTOLATCC_MIC43259</name>
</gene>
<dbReference type="EMBL" id="CAJZBQ010000043">
    <property type="protein sequence ID" value="CAG9327219.1"/>
    <property type="molecule type" value="Genomic_DNA"/>
</dbReference>
<dbReference type="Proteomes" id="UP001162131">
    <property type="component" value="Unassembled WGS sequence"/>
</dbReference>
<reference evidence="2" key="1">
    <citation type="submission" date="2021-09" db="EMBL/GenBank/DDBJ databases">
        <authorList>
            <consortium name="AG Swart"/>
            <person name="Singh M."/>
            <person name="Singh A."/>
            <person name="Seah K."/>
            <person name="Emmerich C."/>
        </authorList>
    </citation>
    <scope>NUCLEOTIDE SEQUENCE</scope>
    <source>
        <strain evidence="2">ATCC30299</strain>
    </source>
</reference>
<feature type="region of interest" description="Disordered" evidence="1">
    <location>
        <begin position="190"/>
        <end position="210"/>
    </location>
</feature>
<proteinExistence type="predicted"/>
<keyword evidence="3" id="KW-1185">Reference proteome</keyword>
<evidence type="ECO:0000313" key="3">
    <source>
        <dbReference type="Proteomes" id="UP001162131"/>
    </source>
</evidence>
<protein>
    <submittedName>
        <fullName evidence="2">Uncharacterized protein</fullName>
    </submittedName>
</protein>
<comment type="caution">
    <text evidence="2">The sequence shown here is derived from an EMBL/GenBank/DDBJ whole genome shotgun (WGS) entry which is preliminary data.</text>
</comment>
<sequence>MLEDLYKIPEVSAFLAWFPRDQWRSCIEVSIILGIKWVFKRFPNGCTFNQLKLEANFSKNKANISQTRKSSTEVKYKPSRNSFSNEKISDNLIDYSPKELMKHAKTMNQQKVPSHLRYVSSKIKNEVHKDIALYKIKMNSSRNSLVEKSTEIEKMSSGVQTERTSELPINAIVDFVPQGNNEDVYFSPTGPLKEKNRQKSHKHHHKHQKKMIMTEGIKEPNTISIEDAQNIFIHLPSGKNSPLQPNSGVVRSLDLSGSDKSVMEIADKFLSNPMASYLAKDKGTSSGFNSPKFLERLFIPNSNPISRTGTASPSYLAEL</sequence>